<evidence type="ECO:0000313" key="2">
    <source>
        <dbReference type="Proteomes" id="UP001152795"/>
    </source>
</evidence>
<gene>
    <name evidence="1" type="ORF">PACLA_8A031944</name>
</gene>
<name>A0A7D9LKF5_PARCT</name>
<dbReference type="OrthoDB" id="5966836at2759"/>
<dbReference type="Proteomes" id="UP001152795">
    <property type="component" value="Unassembled WGS sequence"/>
</dbReference>
<dbReference type="EMBL" id="CACRXK020020345">
    <property type="protein sequence ID" value="CAB4034704.1"/>
    <property type="molecule type" value="Genomic_DNA"/>
</dbReference>
<evidence type="ECO:0000313" key="1">
    <source>
        <dbReference type="EMBL" id="CAB4034704.1"/>
    </source>
</evidence>
<dbReference type="AlphaFoldDB" id="A0A7D9LKF5"/>
<keyword evidence="2" id="KW-1185">Reference proteome</keyword>
<comment type="caution">
    <text evidence="1">The sequence shown here is derived from an EMBL/GenBank/DDBJ whole genome shotgun (WGS) entry which is preliminary data.</text>
</comment>
<sequence length="82" mass="9535">MENHKNNMLKMFKGDKSFIPKNINAVQFMIGKGLRCHSYQIGYFLWGYILLLSLLSVTFFVLYLLTLDPVQNLVMNYVKRGG</sequence>
<reference evidence="1" key="1">
    <citation type="submission" date="2020-04" db="EMBL/GenBank/DDBJ databases">
        <authorList>
            <person name="Alioto T."/>
            <person name="Alioto T."/>
            <person name="Gomez Garrido J."/>
        </authorList>
    </citation>
    <scope>NUCLEOTIDE SEQUENCE</scope>
    <source>
        <strain evidence="1">A484AB</strain>
    </source>
</reference>
<proteinExistence type="predicted"/>
<accession>A0A7D9LKF5</accession>
<protein>
    <submittedName>
        <fullName evidence="1">Uncharacterized protein</fullName>
    </submittedName>
</protein>
<organism evidence="1 2">
    <name type="scientific">Paramuricea clavata</name>
    <name type="common">Red gorgonian</name>
    <name type="synonym">Violescent sea-whip</name>
    <dbReference type="NCBI Taxonomy" id="317549"/>
    <lineage>
        <taxon>Eukaryota</taxon>
        <taxon>Metazoa</taxon>
        <taxon>Cnidaria</taxon>
        <taxon>Anthozoa</taxon>
        <taxon>Octocorallia</taxon>
        <taxon>Malacalcyonacea</taxon>
        <taxon>Plexauridae</taxon>
        <taxon>Paramuricea</taxon>
    </lineage>
</organism>